<gene>
    <name evidence="1" type="ORF">PYW07_014046</name>
</gene>
<dbReference type="GO" id="GO:0006392">
    <property type="term" value="P:transcription elongation by mitochondrial RNA polymerase"/>
    <property type="evidence" value="ECO:0007669"/>
    <property type="project" value="InterPro"/>
</dbReference>
<sequence length="435" mass="49405">MLLSLLNPSSRVLSTLCLSCRVSVVTKCYYSEGLDSKYNDTDREKILQVINNADLSTLSSYEVSKGNLKKFSQWKSSNGHLKTLSDLEYVEGFSEKSAKKLFNSILSGPNTEKKATSKIKGQILHPHLSENVIKDCKSVLSVYITVNSVSWTLIDKSNYEVQDWKYYGIDYPEGKRFQITDILDIAWRITQQLPLADIYVMKAEATTLRAAGSDPNNPKVLAVNLQKSQMVAMIVALINARSHGEQLSSEGENNENIFKQKVYFLRPTLPYRLYGTLVGNERVSTDQTVEMLLRDLDTTSPTNAHAYVPEPLQTMFRSQKELQKDMLGQCLLLSLTFMDLCIYKNQERIAKLSRRVGNERVSTDQTVEMLLRDLGTTSPTNAHAYVPEPLQTMFRSQKELQKDMLGQCLLLSLTFMDLCIYKNQERIAKLSRRGE</sequence>
<name>A0AAD8DQF5_MYTSE</name>
<dbReference type="PANTHER" id="PTHR21053">
    <property type="entry name" value="TRANSCRIPTION ELONGATION FACTOR, MITOCHONDRIAL"/>
    <property type="match status" value="1"/>
</dbReference>
<dbReference type="PANTHER" id="PTHR21053:SF2">
    <property type="entry name" value="TRANSCRIPTION ELONGATION FACTOR, MITOCHONDRIAL"/>
    <property type="match status" value="1"/>
</dbReference>
<proteinExistence type="predicted"/>
<dbReference type="GO" id="GO:0042645">
    <property type="term" value="C:mitochondrial nucleoid"/>
    <property type="evidence" value="ECO:0007669"/>
    <property type="project" value="TreeGrafter"/>
</dbReference>
<comment type="caution">
    <text evidence="1">The sequence shown here is derived from an EMBL/GenBank/DDBJ whole genome shotgun (WGS) entry which is preliminary data.</text>
</comment>
<evidence type="ECO:0000313" key="2">
    <source>
        <dbReference type="Proteomes" id="UP001231518"/>
    </source>
</evidence>
<keyword evidence="2" id="KW-1185">Reference proteome</keyword>
<evidence type="ECO:0000313" key="1">
    <source>
        <dbReference type="EMBL" id="KAJ8713676.1"/>
    </source>
</evidence>
<evidence type="ECO:0008006" key="3">
    <source>
        <dbReference type="Google" id="ProtNLM"/>
    </source>
</evidence>
<dbReference type="EMBL" id="JARGEI010000020">
    <property type="protein sequence ID" value="KAJ8713676.1"/>
    <property type="molecule type" value="Genomic_DNA"/>
</dbReference>
<dbReference type="AlphaFoldDB" id="A0AAD8DQF5"/>
<protein>
    <recommendedName>
        <fullName evidence="3">Transcription elongation factor, mitochondrial</fullName>
    </recommendedName>
</protein>
<dbReference type="GO" id="GO:0030337">
    <property type="term" value="F:DNA polymerase processivity factor activity"/>
    <property type="evidence" value="ECO:0007669"/>
    <property type="project" value="TreeGrafter"/>
</dbReference>
<dbReference type="InterPro" id="IPR039150">
    <property type="entry name" value="TEFM"/>
</dbReference>
<organism evidence="1 2">
    <name type="scientific">Mythimna separata</name>
    <name type="common">Oriental armyworm</name>
    <name type="synonym">Pseudaletia separata</name>
    <dbReference type="NCBI Taxonomy" id="271217"/>
    <lineage>
        <taxon>Eukaryota</taxon>
        <taxon>Metazoa</taxon>
        <taxon>Ecdysozoa</taxon>
        <taxon>Arthropoda</taxon>
        <taxon>Hexapoda</taxon>
        <taxon>Insecta</taxon>
        <taxon>Pterygota</taxon>
        <taxon>Neoptera</taxon>
        <taxon>Endopterygota</taxon>
        <taxon>Lepidoptera</taxon>
        <taxon>Glossata</taxon>
        <taxon>Ditrysia</taxon>
        <taxon>Noctuoidea</taxon>
        <taxon>Noctuidae</taxon>
        <taxon>Noctuinae</taxon>
        <taxon>Hadenini</taxon>
        <taxon>Mythimna</taxon>
    </lineage>
</organism>
<accession>A0AAD8DQF5</accession>
<reference evidence="1" key="1">
    <citation type="submission" date="2023-03" db="EMBL/GenBank/DDBJ databases">
        <title>Chromosome-level genomes of two armyworms, Mythimna separata and Mythimna loreyi, provide insights into the biosynthesis and reception of sex pheromones.</title>
        <authorList>
            <person name="Zhao H."/>
        </authorList>
    </citation>
    <scope>NUCLEOTIDE SEQUENCE</scope>
    <source>
        <strain evidence="1">BeijingLab</strain>
        <tissue evidence="1">Pupa</tissue>
    </source>
</reference>
<dbReference type="Proteomes" id="UP001231518">
    <property type="component" value="Chromosome 4"/>
</dbReference>